<evidence type="ECO:0000313" key="1">
    <source>
        <dbReference type="EMBL" id="PPT77571.1"/>
    </source>
</evidence>
<proteinExistence type="predicted"/>
<name>A0A2S6Z7P9_9XANT</name>
<reference evidence="1 2" key="1">
    <citation type="submission" date="2016-08" db="EMBL/GenBank/DDBJ databases">
        <title>Evolution of the type three secretion system and type three effector repertoires in Xanthomonas.</title>
        <authorList>
            <person name="Merda D."/>
            <person name="Briand M."/>
            <person name="Bosis E."/>
            <person name="Rousseau C."/>
            <person name="Portier P."/>
            <person name="Jacques M.-A."/>
            <person name="Fischer-Le Saux M."/>
        </authorList>
    </citation>
    <scope>NUCLEOTIDE SEQUENCE [LARGE SCALE GENOMIC DNA]</scope>
    <source>
        <strain evidence="1 2">CFBP 3122</strain>
    </source>
</reference>
<organism evidence="1 2">
    <name type="scientific">Xanthomonas arboricola pv. populi</name>
    <dbReference type="NCBI Taxonomy" id="487823"/>
    <lineage>
        <taxon>Bacteria</taxon>
        <taxon>Pseudomonadati</taxon>
        <taxon>Pseudomonadota</taxon>
        <taxon>Gammaproteobacteria</taxon>
        <taxon>Lysobacterales</taxon>
        <taxon>Lysobacteraceae</taxon>
        <taxon>Xanthomonas</taxon>
    </lineage>
</organism>
<accession>A0A2S6Z7P9</accession>
<protein>
    <submittedName>
        <fullName evidence="1">Uncharacterized protein</fullName>
    </submittedName>
</protein>
<dbReference type="EMBL" id="MIGV01000004">
    <property type="protein sequence ID" value="PPT77571.1"/>
    <property type="molecule type" value="Genomic_DNA"/>
</dbReference>
<sequence length="79" mass="8891">MHENSSMSAAASVIFEQSRDADRAVIRLLMSLSDLQEHRRVVDPVAHRASIALILNEISNLVRNISYSIVNTQPFKHYG</sequence>
<evidence type="ECO:0000313" key="2">
    <source>
        <dbReference type="Proteomes" id="UP000238270"/>
    </source>
</evidence>
<gene>
    <name evidence="1" type="ORF">XaplCFBP3122_06345</name>
</gene>
<comment type="caution">
    <text evidence="1">The sequence shown here is derived from an EMBL/GenBank/DDBJ whole genome shotgun (WGS) entry which is preliminary data.</text>
</comment>
<dbReference type="Proteomes" id="UP000238270">
    <property type="component" value="Unassembled WGS sequence"/>
</dbReference>
<dbReference type="AlphaFoldDB" id="A0A2S6Z7P9"/>